<dbReference type="RefSeq" id="WP_308938048.1">
    <property type="nucleotide sequence ID" value="NZ_JAVIBP010000007.1"/>
</dbReference>
<comment type="similarity">
    <text evidence="12">Belongs to the OXA1/ALB3/YidC family. Type 2 subfamily.</text>
</comment>
<evidence type="ECO:0000256" key="2">
    <source>
        <dbReference type="ARBA" id="ARBA00022448"/>
    </source>
</evidence>
<evidence type="ECO:0000256" key="8">
    <source>
        <dbReference type="ARBA" id="ARBA00023136"/>
    </source>
</evidence>
<feature type="transmembrane region" description="Helical" evidence="12">
    <location>
        <begin position="166"/>
        <end position="186"/>
    </location>
</feature>
<gene>
    <name evidence="12" type="primary">yidC</name>
    <name evidence="15" type="ORF">RFF62_05590</name>
</gene>
<keyword evidence="4 12" id="KW-0812">Transmembrane</keyword>
<keyword evidence="10 12" id="KW-0143">Chaperone</keyword>
<evidence type="ECO:0000256" key="3">
    <source>
        <dbReference type="ARBA" id="ARBA00022475"/>
    </source>
</evidence>
<evidence type="ECO:0000256" key="13">
    <source>
        <dbReference type="SAM" id="SignalP"/>
    </source>
</evidence>
<keyword evidence="8 12" id="KW-0472">Membrane</keyword>
<protein>
    <recommendedName>
        <fullName evidence="12">Membrane protein insertase YidC</fullName>
    </recommendedName>
    <alternativeName>
        <fullName evidence="12">Foldase YidC</fullName>
    </alternativeName>
    <alternativeName>
        <fullName evidence="12">Membrane integrase YidC</fullName>
    </alternativeName>
    <alternativeName>
        <fullName evidence="12">Membrane protein YidC</fullName>
    </alternativeName>
</protein>
<dbReference type="InterPro" id="IPR023060">
    <property type="entry name" value="YidC/YidC1/YidC2_Firmicutes"/>
</dbReference>
<dbReference type="HAMAP" id="MF_01811">
    <property type="entry name" value="YidC_type2"/>
    <property type="match status" value="1"/>
</dbReference>
<dbReference type="CDD" id="cd20070">
    <property type="entry name" value="5TM_YidC_Alb3"/>
    <property type="match status" value="1"/>
</dbReference>
<dbReference type="Pfam" id="PF02096">
    <property type="entry name" value="60KD_IMP"/>
    <property type="match status" value="1"/>
</dbReference>
<dbReference type="InterPro" id="IPR001708">
    <property type="entry name" value="YidC/ALB3/OXA1/COX18"/>
</dbReference>
<comment type="caution">
    <text evidence="15">The sequence shown here is derived from an EMBL/GenBank/DDBJ whole genome shotgun (WGS) entry which is preliminary data.</text>
</comment>
<proteinExistence type="inferred from homology"/>
<evidence type="ECO:0000256" key="6">
    <source>
        <dbReference type="ARBA" id="ARBA00022927"/>
    </source>
</evidence>
<keyword evidence="7 12" id="KW-1133">Transmembrane helix</keyword>
<feature type="transmembrane region" description="Helical" evidence="12">
    <location>
        <begin position="198"/>
        <end position="222"/>
    </location>
</feature>
<evidence type="ECO:0000256" key="12">
    <source>
        <dbReference type="HAMAP-Rule" id="MF_01811"/>
    </source>
</evidence>
<keyword evidence="16" id="KW-1185">Reference proteome</keyword>
<organism evidence="15 16">
    <name type="scientific">Streptococcus ruminantium</name>
    <dbReference type="NCBI Taxonomy" id="1917441"/>
    <lineage>
        <taxon>Bacteria</taxon>
        <taxon>Bacillati</taxon>
        <taxon>Bacillota</taxon>
        <taxon>Bacilli</taxon>
        <taxon>Lactobacillales</taxon>
        <taxon>Streptococcaceae</taxon>
        <taxon>Streptococcus</taxon>
    </lineage>
</organism>
<evidence type="ECO:0000256" key="7">
    <source>
        <dbReference type="ARBA" id="ARBA00022989"/>
    </source>
</evidence>
<accession>A0ABU1B4B7</accession>
<comment type="subcellular location">
    <subcellularLocation>
        <location evidence="1 12">Cell membrane</location>
        <topology evidence="1 12">Multi-pass membrane protein</topology>
    </subcellularLocation>
</comment>
<evidence type="ECO:0000256" key="5">
    <source>
        <dbReference type="ARBA" id="ARBA00022729"/>
    </source>
</evidence>
<evidence type="ECO:0000256" key="1">
    <source>
        <dbReference type="ARBA" id="ARBA00004651"/>
    </source>
</evidence>
<evidence type="ECO:0000256" key="10">
    <source>
        <dbReference type="ARBA" id="ARBA00023186"/>
    </source>
</evidence>
<feature type="transmembrane region" description="Helical" evidence="12">
    <location>
        <begin position="128"/>
        <end position="146"/>
    </location>
</feature>
<evidence type="ECO:0000259" key="14">
    <source>
        <dbReference type="Pfam" id="PF02096"/>
    </source>
</evidence>
<evidence type="ECO:0000256" key="9">
    <source>
        <dbReference type="ARBA" id="ARBA00023139"/>
    </source>
</evidence>
<dbReference type="PANTHER" id="PTHR12428:SF65">
    <property type="entry name" value="CYTOCHROME C OXIDASE ASSEMBLY PROTEIN COX18, MITOCHONDRIAL"/>
    <property type="match status" value="1"/>
</dbReference>
<dbReference type="PANTHER" id="PTHR12428">
    <property type="entry name" value="OXA1"/>
    <property type="match status" value="1"/>
</dbReference>
<sequence>MKKKIKWVGLLCASLLVLTACGGTGPVTSQSTDAWDRLIYWFASVIQFLSINGQIGIGIVLFTVLMRTLLLPLFQIQMNSSRKMQELQPQLKKLQEQYAGKDMESRQQLYEATQALYKENGVSMKSSLIPLFIQMPILLALFQALTRVEALKVGQFLWLNLGEPDAFFILPILAAGFTFLSSWLTNKAAIEKNMAMTVMTYAMPVMIFFFALPAASGVSLYWTVSNAYQVAQTLVFNNPFKIIAERQAKINAEKERQTKIRRAQKKAQKKK</sequence>
<feature type="chain" id="PRO_5046195436" description="Membrane protein insertase YidC" evidence="13">
    <location>
        <begin position="23"/>
        <end position="271"/>
    </location>
</feature>
<keyword evidence="2 12" id="KW-0813">Transport</keyword>
<dbReference type="Proteomes" id="UP001228446">
    <property type="component" value="Unassembled WGS sequence"/>
</dbReference>
<feature type="domain" description="Membrane insertase YidC/Oxa/ALB C-terminal" evidence="14">
    <location>
        <begin position="56"/>
        <end position="237"/>
    </location>
</feature>
<evidence type="ECO:0000313" key="15">
    <source>
        <dbReference type="EMBL" id="MDQ8833257.1"/>
    </source>
</evidence>
<evidence type="ECO:0000256" key="4">
    <source>
        <dbReference type="ARBA" id="ARBA00022692"/>
    </source>
</evidence>
<dbReference type="PROSITE" id="PS51257">
    <property type="entry name" value="PROKAR_LIPOPROTEIN"/>
    <property type="match status" value="1"/>
</dbReference>
<dbReference type="EMBL" id="JAVIBX010000018">
    <property type="protein sequence ID" value="MDQ8833257.1"/>
    <property type="molecule type" value="Genomic_DNA"/>
</dbReference>
<keyword evidence="5 12" id="KW-0732">Signal</keyword>
<reference evidence="15 16" key="1">
    <citation type="submission" date="2023-08" db="EMBL/GenBank/DDBJ databases">
        <title>Streptococcus ruminantium-associated sheep mastitis outbreak detected in Italy is distinct from bovine isolates.</title>
        <authorList>
            <person name="Rosa M.N."/>
            <person name="Vezina B."/>
            <person name="Tola S."/>
        </authorList>
    </citation>
    <scope>NUCLEOTIDE SEQUENCE [LARGE SCALE GENOMIC DNA]</scope>
    <source>
        <strain evidence="15 16">OM6730</strain>
    </source>
</reference>
<comment type="function">
    <text evidence="12">Required for the insertion and/or proper folding and/or complex formation of integral membrane proteins into the membrane. Involved in integration of membrane proteins that insert both dependently and independently of the Sec translocase complex, as well as at least some lipoproteins.</text>
</comment>
<evidence type="ECO:0000313" key="16">
    <source>
        <dbReference type="Proteomes" id="UP001228446"/>
    </source>
</evidence>
<evidence type="ECO:0000256" key="11">
    <source>
        <dbReference type="ARBA" id="ARBA00023288"/>
    </source>
</evidence>
<comment type="caution">
    <text evidence="12">Lacks conserved residue(s) required for the propagation of feature annotation.</text>
</comment>
<keyword evidence="11 12" id="KW-0449">Lipoprotein</keyword>
<feature type="signal peptide" evidence="13">
    <location>
        <begin position="1"/>
        <end position="22"/>
    </location>
</feature>
<keyword evidence="6 12" id="KW-0653">Protein transport</keyword>
<keyword evidence="3 12" id="KW-1003">Cell membrane</keyword>
<dbReference type="NCBIfam" id="TIGR03592">
    <property type="entry name" value="yidC_oxa1_cterm"/>
    <property type="match status" value="1"/>
</dbReference>
<dbReference type="InterPro" id="IPR047196">
    <property type="entry name" value="YidC_ALB_C"/>
</dbReference>
<dbReference type="InterPro" id="IPR028055">
    <property type="entry name" value="YidC/Oxa/ALB_C"/>
</dbReference>
<keyword evidence="9" id="KW-0564">Palmitate</keyword>
<name>A0ABU1B4B7_9STRE</name>